<dbReference type="PANTHER" id="PTHR19288:SF95">
    <property type="entry name" value="D-GLYCEROL 3-PHOSPHATE PHOSPHATASE"/>
    <property type="match status" value="1"/>
</dbReference>
<protein>
    <submittedName>
        <fullName evidence="1">Haloacid Dehalogenase Superfamily Class (Subfamily) IIA</fullName>
    </submittedName>
</protein>
<dbReference type="Proteomes" id="UP000198520">
    <property type="component" value="Unassembled WGS sequence"/>
</dbReference>
<dbReference type="Gene3D" id="3.40.50.1000">
    <property type="entry name" value="HAD superfamily/HAD-like"/>
    <property type="match status" value="2"/>
</dbReference>
<dbReference type="GO" id="GO:0016791">
    <property type="term" value="F:phosphatase activity"/>
    <property type="evidence" value="ECO:0007669"/>
    <property type="project" value="TreeGrafter"/>
</dbReference>
<dbReference type="InterPro" id="IPR036412">
    <property type="entry name" value="HAD-like_sf"/>
</dbReference>
<dbReference type="InterPro" id="IPR006357">
    <property type="entry name" value="HAD-SF_hydro_IIA"/>
</dbReference>
<dbReference type="SUPFAM" id="SSF56784">
    <property type="entry name" value="HAD-like"/>
    <property type="match status" value="1"/>
</dbReference>
<name>A0A1I2EZQ0_9MICO</name>
<dbReference type="PANTHER" id="PTHR19288">
    <property type="entry name" value="4-NITROPHENYLPHOSPHATASE-RELATED"/>
    <property type="match status" value="1"/>
</dbReference>
<dbReference type="OrthoDB" id="3400930at2"/>
<accession>A0A1I2EZQ0</accession>
<dbReference type="AlphaFoldDB" id="A0A1I2EZQ0"/>
<dbReference type="GO" id="GO:0005737">
    <property type="term" value="C:cytoplasm"/>
    <property type="evidence" value="ECO:0007669"/>
    <property type="project" value="TreeGrafter"/>
</dbReference>
<reference evidence="2" key="1">
    <citation type="submission" date="2016-10" db="EMBL/GenBank/DDBJ databases">
        <authorList>
            <person name="Varghese N."/>
            <person name="Submissions S."/>
        </authorList>
    </citation>
    <scope>NUCLEOTIDE SEQUENCE [LARGE SCALE GENOMIC DNA]</scope>
    <source>
        <strain evidence="2">DSM 19083</strain>
    </source>
</reference>
<dbReference type="Pfam" id="PF13242">
    <property type="entry name" value="Hydrolase_like"/>
    <property type="match status" value="1"/>
</dbReference>
<gene>
    <name evidence="1" type="ORF">SAMN04488035_1010</name>
</gene>
<dbReference type="EMBL" id="FONZ01000002">
    <property type="protein sequence ID" value="SFE97916.1"/>
    <property type="molecule type" value="Genomic_DNA"/>
</dbReference>
<evidence type="ECO:0000313" key="1">
    <source>
        <dbReference type="EMBL" id="SFE97916.1"/>
    </source>
</evidence>
<dbReference type="Pfam" id="PF13344">
    <property type="entry name" value="Hydrolase_6"/>
    <property type="match status" value="1"/>
</dbReference>
<keyword evidence="2" id="KW-1185">Reference proteome</keyword>
<organism evidence="1 2">
    <name type="scientific">Flavimobilis marinus</name>
    <dbReference type="NCBI Taxonomy" id="285351"/>
    <lineage>
        <taxon>Bacteria</taxon>
        <taxon>Bacillati</taxon>
        <taxon>Actinomycetota</taxon>
        <taxon>Actinomycetes</taxon>
        <taxon>Micrococcales</taxon>
        <taxon>Jonesiaceae</taxon>
        <taxon>Flavimobilis</taxon>
    </lineage>
</organism>
<dbReference type="RefSeq" id="WP_093375820.1">
    <property type="nucleotide sequence ID" value="NZ_BNAN01000002.1"/>
</dbReference>
<evidence type="ECO:0000313" key="2">
    <source>
        <dbReference type="Proteomes" id="UP000198520"/>
    </source>
</evidence>
<dbReference type="STRING" id="285351.SAMN04488035_1010"/>
<dbReference type="InterPro" id="IPR023214">
    <property type="entry name" value="HAD_sf"/>
</dbReference>
<proteinExistence type="predicted"/>
<sequence>MTRATLLGSARPLAEAYDLALVDLDGVAYRGHDPIDHAATGLAEARARGMRLVFVTNNASREPSSVSDQLTELDIPATPQDVMTAAQAAAIVLRERLDEGAKVMVVGGAGLRTAVREAGLVVCDSADDAPDAVVQGFAPELGWKDLAEAAYAVGNGAWYVASNLDLSLPTARGYAPGNGSLVGAVVNATGVRPDSAGKPSPRMYEIAVARSGALAPLVVGDRLDTDLAGARAGQIPGLHVLTGVSTARDDVLAAPGMRPDFIAEDLRGLLAAHPAPARAEGDWWVCEGAAARVVGGALELDERAGSTLDLVRSACAAAWDAVDAGHELDPTTVPEFAIGSH</sequence>